<reference evidence="3 4" key="1">
    <citation type="submission" date="2016-11" db="EMBL/GenBank/DDBJ databases">
        <authorList>
            <person name="Jaros S."/>
            <person name="Januszkiewicz K."/>
            <person name="Wedrychowicz H."/>
        </authorList>
    </citation>
    <scope>NUCLEOTIDE SEQUENCE [LARGE SCALE GENOMIC DNA]</scope>
    <source>
        <strain evidence="3 4">DSM 44523</strain>
    </source>
</reference>
<dbReference type="InterPro" id="IPR025326">
    <property type="entry name" value="DUF4232"/>
</dbReference>
<dbReference type="Proteomes" id="UP000184501">
    <property type="component" value="Unassembled WGS sequence"/>
</dbReference>
<gene>
    <name evidence="3" type="ORF">SAMN05444320_11824</name>
</gene>
<dbReference type="EMBL" id="FQVN01000018">
    <property type="protein sequence ID" value="SHG99947.1"/>
    <property type="molecule type" value="Genomic_DNA"/>
</dbReference>
<feature type="domain" description="DUF4232" evidence="2">
    <location>
        <begin position="72"/>
        <end position="204"/>
    </location>
</feature>
<dbReference type="Pfam" id="PF14016">
    <property type="entry name" value="DUF4232"/>
    <property type="match status" value="1"/>
</dbReference>
<evidence type="ECO:0000259" key="2">
    <source>
        <dbReference type="Pfam" id="PF14016"/>
    </source>
</evidence>
<keyword evidence="4" id="KW-1185">Reference proteome</keyword>
<evidence type="ECO:0000313" key="3">
    <source>
        <dbReference type="EMBL" id="SHG99947.1"/>
    </source>
</evidence>
<evidence type="ECO:0000256" key="1">
    <source>
        <dbReference type="SAM" id="MobiDB-lite"/>
    </source>
</evidence>
<dbReference type="AlphaFoldDB" id="A0A1M5PE43"/>
<sequence>MKSTLTTILLAGFALVACGPERPPADTAAPTSSSARATSQGPAGGHPTSATAPTGGAGSRPAPTSRANEGRCDPQMLNGVVEMQDSAAGNRYARLVVTNTSDRPCTLQGYVGMQLLGNGRAPLPTSVDRSDNPGPQLFRLAPGTRAAANLRWGVVPGAGEPVDRPCQPEPTALAVIPPDETETFSVPWSFGPVCQSGRITVSAFFPV</sequence>
<name>A0A1M5PE43_STRHI</name>
<dbReference type="STRING" id="2017.SAMN05444320_11824"/>
<protein>
    <recommendedName>
        <fullName evidence="2">DUF4232 domain-containing protein</fullName>
    </recommendedName>
</protein>
<organism evidence="3 4">
    <name type="scientific">Streptoalloteichus hindustanus</name>
    <dbReference type="NCBI Taxonomy" id="2017"/>
    <lineage>
        <taxon>Bacteria</taxon>
        <taxon>Bacillati</taxon>
        <taxon>Actinomycetota</taxon>
        <taxon>Actinomycetes</taxon>
        <taxon>Pseudonocardiales</taxon>
        <taxon>Pseudonocardiaceae</taxon>
        <taxon>Streptoalloteichus</taxon>
    </lineage>
</organism>
<dbReference type="PROSITE" id="PS51257">
    <property type="entry name" value="PROKAR_LIPOPROTEIN"/>
    <property type="match status" value="1"/>
</dbReference>
<feature type="compositionally biased region" description="Low complexity" evidence="1">
    <location>
        <begin position="25"/>
        <end position="39"/>
    </location>
</feature>
<evidence type="ECO:0000313" key="4">
    <source>
        <dbReference type="Proteomes" id="UP000184501"/>
    </source>
</evidence>
<accession>A0A1M5PE43</accession>
<proteinExistence type="predicted"/>
<feature type="region of interest" description="Disordered" evidence="1">
    <location>
        <begin position="23"/>
        <end position="73"/>
    </location>
</feature>